<dbReference type="GO" id="GO:0016791">
    <property type="term" value="F:phosphatase activity"/>
    <property type="evidence" value="ECO:0007669"/>
    <property type="project" value="TreeGrafter"/>
</dbReference>
<dbReference type="FunFam" id="1.10.150.240:FF:000001">
    <property type="entry name" value="Haloacid dehalogenase-like hydrolase domain"/>
    <property type="match status" value="1"/>
</dbReference>
<dbReference type="AlphaFoldDB" id="C1BN09"/>
<dbReference type="EMBL" id="BT075988">
    <property type="protein sequence ID" value="ACO10412.1"/>
    <property type="molecule type" value="mRNA"/>
</dbReference>
<dbReference type="SFLD" id="SFLDG01129">
    <property type="entry name" value="C1.5:_HAD__Beta-PGM__Phosphata"/>
    <property type="match status" value="1"/>
</dbReference>
<dbReference type="PANTHER" id="PTHR18901:SF38">
    <property type="entry name" value="PSEUDOURIDINE-5'-PHOSPHATASE"/>
    <property type="match status" value="1"/>
</dbReference>
<dbReference type="SFLD" id="SFLDS00003">
    <property type="entry name" value="Haloacid_Dehalogenase"/>
    <property type="match status" value="1"/>
</dbReference>
<organism evidence="1">
    <name type="scientific">Caligus rogercresseyi</name>
    <name type="common">Sea louse</name>
    <dbReference type="NCBI Taxonomy" id="217165"/>
    <lineage>
        <taxon>Eukaryota</taxon>
        <taxon>Metazoa</taxon>
        <taxon>Ecdysozoa</taxon>
        <taxon>Arthropoda</taxon>
        <taxon>Crustacea</taxon>
        <taxon>Multicrustacea</taxon>
        <taxon>Hexanauplia</taxon>
        <taxon>Copepoda</taxon>
        <taxon>Siphonostomatoida</taxon>
        <taxon>Caligidae</taxon>
        <taxon>Caligus</taxon>
    </lineage>
</organism>
<dbReference type="InterPro" id="IPR023198">
    <property type="entry name" value="PGP-like_dom2"/>
</dbReference>
<dbReference type="PANTHER" id="PTHR18901">
    <property type="entry name" value="2-DEOXYGLUCOSE-6-PHOSPHATE PHOSPHATASE 2"/>
    <property type="match status" value="1"/>
</dbReference>
<dbReference type="Gene3D" id="1.10.150.240">
    <property type="entry name" value="Putative phosphatase, domain 2"/>
    <property type="match status" value="1"/>
</dbReference>
<dbReference type="NCBIfam" id="TIGR01509">
    <property type="entry name" value="HAD-SF-IA-v3"/>
    <property type="match status" value="1"/>
</dbReference>
<dbReference type="InterPro" id="IPR036412">
    <property type="entry name" value="HAD-like_sf"/>
</dbReference>
<keyword evidence="1" id="KW-0378">Hydrolase</keyword>
<protein>
    <submittedName>
        <fullName evidence="1">Haloacid dehalogenase-like hydrolase domain-containing protein 1A</fullName>
    </submittedName>
</protein>
<dbReference type="InterPro" id="IPR041492">
    <property type="entry name" value="HAD_2"/>
</dbReference>
<sequence length="333" mass="38013">MSAVVETVVLYSSEEILERNAWISHYACMPEFASLEDPLKAVESHFNEKTVKDLSVEKDKLIFFYTKLQLDTKKWDVFMSRPSHRLFQRQLLEDLSETSLKSLAHKSIRFVIFDMDGLLINTEDIYTHAQEELLEPFEKTFTNEVKCLMMGRKALEGAQVLIEHYALQDKLSPQEFVDKRAEKVEKLFPTCRLLPGVKRLLEHLNNHSIPACVATGSGRKHFELKTQSHRDTFNKSFKHIVTSDEVAESKPHPEIFTLAASRFEGFDSNSPENMASVLVFEDSPLGIEAAQAAGFHSVLVETDYNKESIIVPSQWVSSLEKFVPELWGLPAFS</sequence>
<gene>
    <name evidence="1" type="primary">HDD1A</name>
</gene>
<dbReference type="Pfam" id="PF13419">
    <property type="entry name" value="HAD_2"/>
    <property type="match status" value="1"/>
</dbReference>
<reference evidence="1" key="1">
    <citation type="submission" date="2009-03" db="EMBL/GenBank/DDBJ databases">
        <title>Caligus rogercresseyi ESTs and full-length cDNAs.</title>
        <authorList>
            <person name="Yasuike M."/>
            <person name="von Schalburg K."/>
            <person name="Cooper G."/>
            <person name="Leong J."/>
            <person name="Jones S.R.M."/>
            <person name="Koop B.F."/>
        </authorList>
    </citation>
    <scope>NUCLEOTIDE SEQUENCE</scope>
    <source>
        <tissue evidence="1">Whole body</tissue>
    </source>
</reference>
<dbReference type="InterPro" id="IPR023214">
    <property type="entry name" value="HAD_sf"/>
</dbReference>
<accession>C1BN09</accession>
<evidence type="ECO:0000313" key="1">
    <source>
        <dbReference type="EMBL" id="ACO10412.1"/>
    </source>
</evidence>
<dbReference type="Gene3D" id="3.40.50.1000">
    <property type="entry name" value="HAD superfamily/HAD-like"/>
    <property type="match status" value="1"/>
</dbReference>
<dbReference type="SUPFAM" id="SSF56784">
    <property type="entry name" value="HAD-like"/>
    <property type="match status" value="1"/>
</dbReference>
<dbReference type="InterPro" id="IPR006439">
    <property type="entry name" value="HAD-SF_hydro_IA"/>
</dbReference>
<name>C1BN09_CALRO</name>
<proteinExistence type="evidence at transcript level"/>